<feature type="domain" description="Integrase catalytic" evidence="1">
    <location>
        <begin position="1"/>
        <end position="171"/>
    </location>
</feature>
<proteinExistence type="predicted"/>
<dbReference type="AlphaFoldDB" id="A0A8J2LUL8"/>
<dbReference type="Proteomes" id="UP000708208">
    <property type="component" value="Unassembled WGS sequence"/>
</dbReference>
<dbReference type="GO" id="GO:0015074">
    <property type="term" value="P:DNA integration"/>
    <property type="evidence" value="ECO:0007669"/>
    <property type="project" value="InterPro"/>
</dbReference>
<dbReference type="PANTHER" id="PTHR47331">
    <property type="entry name" value="PHD-TYPE DOMAIN-CONTAINING PROTEIN"/>
    <property type="match status" value="1"/>
</dbReference>
<dbReference type="PANTHER" id="PTHR47331:SF1">
    <property type="entry name" value="GAG-LIKE PROTEIN"/>
    <property type="match status" value="1"/>
</dbReference>
<accession>A0A8J2LUL8</accession>
<comment type="caution">
    <text evidence="2">The sequence shown here is derived from an EMBL/GenBank/DDBJ whole genome shotgun (WGS) entry which is preliminary data.</text>
</comment>
<evidence type="ECO:0000313" key="3">
    <source>
        <dbReference type="Proteomes" id="UP000708208"/>
    </source>
</evidence>
<organism evidence="2 3">
    <name type="scientific">Allacma fusca</name>
    <dbReference type="NCBI Taxonomy" id="39272"/>
    <lineage>
        <taxon>Eukaryota</taxon>
        <taxon>Metazoa</taxon>
        <taxon>Ecdysozoa</taxon>
        <taxon>Arthropoda</taxon>
        <taxon>Hexapoda</taxon>
        <taxon>Collembola</taxon>
        <taxon>Symphypleona</taxon>
        <taxon>Sminthuridae</taxon>
        <taxon>Allacma</taxon>
    </lineage>
</organism>
<protein>
    <recommendedName>
        <fullName evidence="1">Integrase catalytic domain-containing protein</fullName>
    </recommendedName>
</protein>
<reference evidence="2" key="1">
    <citation type="submission" date="2021-06" db="EMBL/GenBank/DDBJ databases">
        <authorList>
            <person name="Hodson N. C."/>
            <person name="Mongue J. A."/>
            <person name="Jaron S. K."/>
        </authorList>
    </citation>
    <scope>NUCLEOTIDE SEQUENCE</scope>
</reference>
<name>A0A8J2LUL8_9HEXA</name>
<dbReference type="PROSITE" id="PS50994">
    <property type="entry name" value="INTEGRASE"/>
    <property type="match status" value="1"/>
</dbReference>
<feature type="non-terminal residue" evidence="2">
    <location>
        <position position="180"/>
    </location>
</feature>
<dbReference type="InterPro" id="IPR001584">
    <property type="entry name" value="Integrase_cat-core"/>
</dbReference>
<dbReference type="EMBL" id="CAJVCH010547320">
    <property type="protein sequence ID" value="CAG7828395.1"/>
    <property type="molecule type" value="Genomic_DNA"/>
</dbReference>
<sequence>MIVTTGRSHVKRYGVIFTCLSVRAVHLELSKDLSTDATLNAVRRFIARRGPVQRLFSDNGTNFRGADNEIQKAVKVLDDSGVMEKLTARGIDWRFIPPGSPHMGGCWERLVKSVKVALAATLHEQFPQEDVLYTLLTEAEYLINNRPLTHVSVDPDDPESLTPNHFLGTKGIEIQMGKFE</sequence>
<gene>
    <name evidence="2" type="ORF">AFUS01_LOCUS38325</name>
</gene>
<keyword evidence="3" id="KW-1185">Reference proteome</keyword>
<dbReference type="OrthoDB" id="10049357at2759"/>
<evidence type="ECO:0000313" key="2">
    <source>
        <dbReference type="EMBL" id="CAG7828395.1"/>
    </source>
</evidence>
<evidence type="ECO:0000259" key="1">
    <source>
        <dbReference type="PROSITE" id="PS50994"/>
    </source>
</evidence>